<reference evidence="2" key="1">
    <citation type="journal article" date="2019" name="Int. J. Syst. Evol. Microbiol.">
        <title>The Global Catalogue of Microorganisms (GCM) 10K type strain sequencing project: providing services to taxonomists for standard genome sequencing and annotation.</title>
        <authorList>
            <consortium name="The Broad Institute Genomics Platform"/>
            <consortium name="The Broad Institute Genome Sequencing Center for Infectious Disease"/>
            <person name="Wu L."/>
            <person name="Ma J."/>
        </authorList>
    </citation>
    <scope>NUCLEOTIDE SEQUENCE [LARGE SCALE GENOMIC DNA]</scope>
    <source>
        <strain evidence="2">CCM 8903</strain>
    </source>
</reference>
<dbReference type="RefSeq" id="WP_191987978.1">
    <property type="nucleotide sequence ID" value="NZ_JBHTON010000019.1"/>
</dbReference>
<proteinExistence type="predicted"/>
<dbReference type="EMBL" id="JBHTON010000019">
    <property type="protein sequence ID" value="MFD1485067.1"/>
    <property type="molecule type" value="Genomic_DNA"/>
</dbReference>
<accession>A0ABW4E6Q2</accession>
<evidence type="ECO:0000313" key="1">
    <source>
        <dbReference type="EMBL" id="MFD1485067.1"/>
    </source>
</evidence>
<dbReference type="Proteomes" id="UP001597252">
    <property type="component" value="Unassembled WGS sequence"/>
</dbReference>
<protein>
    <submittedName>
        <fullName evidence="1">Methanol dehydrogenase</fullName>
    </submittedName>
</protein>
<organism evidence="1 2">
    <name type="scientific">Lacticaseibacillus baoqingensis</name>
    <dbReference type="NCBI Taxonomy" id="2486013"/>
    <lineage>
        <taxon>Bacteria</taxon>
        <taxon>Bacillati</taxon>
        <taxon>Bacillota</taxon>
        <taxon>Bacilli</taxon>
        <taxon>Lactobacillales</taxon>
        <taxon>Lactobacillaceae</taxon>
        <taxon>Lacticaseibacillus</taxon>
    </lineage>
</organism>
<gene>
    <name evidence="1" type="ORF">ACFQ5J_07480</name>
</gene>
<sequence length="41" mass="4562">MKKFLVCTTVVIGIAAAAGYYTAKKMALFVTDEHDYDEFEA</sequence>
<comment type="caution">
    <text evidence="1">The sequence shown here is derived from an EMBL/GenBank/DDBJ whole genome shotgun (WGS) entry which is preliminary data.</text>
</comment>
<evidence type="ECO:0000313" key="2">
    <source>
        <dbReference type="Proteomes" id="UP001597252"/>
    </source>
</evidence>
<keyword evidence="2" id="KW-1185">Reference proteome</keyword>
<name>A0ABW4E6Q2_9LACO</name>